<dbReference type="InterPro" id="IPR020846">
    <property type="entry name" value="MFS_dom"/>
</dbReference>
<keyword evidence="3" id="KW-1133">Transmembrane helix</keyword>
<dbReference type="GO" id="GO:0022857">
    <property type="term" value="F:transmembrane transporter activity"/>
    <property type="evidence" value="ECO:0007669"/>
    <property type="project" value="InterPro"/>
</dbReference>
<dbReference type="InterPro" id="IPR036259">
    <property type="entry name" value="MFS_trans_sf"/>
</dbReference>
<dbReference type="AlphaFoldDB" id="M5FNE1"/>
<sequence length="330" mass="34984">MLLASFCTQIWQLFITQGVMPALGWGMLLPFVFTYPSQWFKRLRAMATGLVIAGGSLGGAIASLIIRAMLTKLGFRNTLLIYSFVHGCVMLLGCCLLKSRPIPGAPTQPARIVWLDWDILRNPMFWSAAGAMCCTCFGYPSPLYFMSTYAASKLPHLSPTSLSIPLAINNFFSALGRTLVGRLADRIGVINAFVISVTLSGLSQLLIWRWVESYAGIMGFAIVFGFFGGCFISLATPLAASLFGVHNLATLSGMLLVFNLPGNTAGAPIFGAILRAGAGGTSTGDGGAGGAGAGENWNGAIVFSGMIQLVGVLCICYARIRKAPRVFAIA</sequence>
<dbReference type="SUPFAM" id="SSF103473">
    <property type="entry name" value="MFS general substrate transporter"/>
    <property type="match status" value="1"/>
</dbReference>
<evidence type="ECO:0000259" key="4">
    <source>
        <dbReference type="PROSITE" id="PS50850"/>
    </source>
</evidence>
<dbReference type="Proteomes" id="UP000030653">
    <property type="component" value="Unassembled WGS sequence"/>
</dbReference>
<organism evidence="5 6">
    <name type="scientific">Dacryopinax primogenitus (strain DJM 731)</name>
    <name type="common">Brown rot fungus</name>
    <dbReference type="NCBI Taxonomy" id="1858805"/>
    <lineage>
        <taxon>Eukaryota</taxon>
        <taxon>Fungi</taxon>
        <taxon>Dikarya</taxon>
        <taxon>Basidiomycota</taxon>
        <taxon>Agaricomycotina</taxon>
        <taxon>Dacrymycetes</taxon>
        <taxon>Dacrymycetales</taxon>
        <taxon>Dacrymycetaceae</taxon>
        <taxon>Dacryopinax</taxon>
    </lineage>
</organism>
<feature type="transmembrane region" description="Helical" evidence="3">
    <location>
        <begin position="160"/>
        <end position="180"/>
    </location>
</feature>
<accession>M5FNE1</accession>
<dbReference type="InterPro" id="IPR050327">
    <property type="entry name" value="Proton-linked_MCT"/>
</dbReference>
<evidence type="ECO:0000313" key="6">
    <source>
        <dbReference type="Proteomes" id="UP000030653"/>
    </source>
</evidence>
<dbReference type="HOGENOM" id="CLU_001265_1_2_1"/>
<dbReference type="Pfam" id="PF07690">
    <property type="entry name" value="MFS_1"/>
    <property type="match status" value="2"/>
</dbReference>
<feature type="domain" description="Major facilitator superfamily (MFS) profile" evidence="4">
    <location>
        <begin position="1"/>
        <end position="323"/>
    </location>
</feature>
<evidence type="ECO:0000256" key="2">
    <source>
        <dbReference type="ARBA" id="ARBA00006727"/>
    </source>
</evidence>
<feature type="transmembrane region" description="Helical" evidence="3">
    <location>
        <begin position="297"/>
        <end position="318"/>
    </location>
</feature>
<proteinExistence type="inferred from homology"/>
<dbReference type="RefSeq" id="XP_040624183.1">
    <property type="nucleotide sequence ID" value="XM_040769294.1"/>
</dbReference>
<feature type="transmembrane region" description="Helical" evidence="3">
    <location>
        <begin position="255"/>
        <end position="277"/>
    </location>
</feature>
<dbReference type="PANTHER" id="PTHR11360">
    <property type="entry name" value="MONOCARBOXYLATE TRANSPORTER"/>
    <property type="match status" value="1"/>
</dbReference>
<feature type="transmembrane region" description="Helical" evidence="3">
    <location>
        <begin position="119"/>
        <end position="140"/>
    </location>
</feature>
<reference evidence="5 6" key="1">
    <citation type="journal article" date="2012" name="Science">
        <title>The Paleozoic origin of enzymatic lignin decomposition reconstructed from 31 fungal genomes.</title>
        <authorList>
            <person name="Floudas D."/>
            <person name="Binder M."/>
            <person name="Riley R."/>
            <person name="Barry K."/>
            <person name="Blanchette R.A."/>
            <person name="Henrissat B."/>
            <person name="Martinez A.T."/>
            <person name="Otillar R."/>
            <person name="Spatafora J.W."/>
            <person name="Yadav J.S."/>
            <person name="Aerts A."/>
            <person name="Benoit I."/>
            <person name="Boyd A."/>
            <person name="Carlson A."/>
            <person name="Copeland A."/>
            <person name="Coutinho P.M."/>
            <person name="de Vries R.P."/>
            <person name="Ferreira P."/>
            <person name="Findley K."/>
            <person name="Foster B."/>
            <person name="Gaskell J."/>
            <person name="Glotzer D."/>
            <person name="Gorecki P."/>
            <person name="Heitman J."/>
            <person name="Hesse C."/>
            <person name="Hori C."/>
            <person name="Igarashi K."/>
            <person name="Jurgens J.A."/>
            <person name="Kallen N."/>
            <person name="Kersten P."/>
            <person name="Kohler A."/>
            <person name="Kuees U."/>
            <person name="Kumar T.K.A."/>
            <person name="Kuo A."/>
            <person name="LaButti K."/>
            <person name="Larrondo L.F."/>
            <person name="Lindquist E."/>
            <person name="Ling A."/>
            <person name="Lombard V."/>
            <person name="Lucas S."/>
            <person name="Lundell T."/>
            <person name="Martin R."/>
            <person name="McLaughlin D.J."/>
            <person name="Morgenstern I."/>
            <person name="Morin E."/>
            <person name="Murat C."/>
            <person name="Nagy L.G."/>
            <person name="Nolan M."/>
            <person name="Ohm R.A."/>
            <person name="Patyshakuliyeva A."/>
            <person name="Rokas A."/>
            <person name="Ruiz-Duenas F.J."/>
            <person name="Sabat G."/>
            <person name="Salamov A."/>
            <person name="Samejima M."/>
            <person name="Schmutz J."/>
            <person name="Slot J.C."/>
            <person name="St John F."/>
            <person name="Stenlid J."/>
            <person name="Sun H."/>
            <person name="Sun S."/>
            <person name="Syed K."/>
            <person name="Tsang A."/>
            <person name="Wiebenga A."/>
            <person name="Young D."/>
            <person name="Pisabarro A."/>
            <person name="Eastwood D.C."/>
            <person name="Martin F."/>
            <person name="Cullen D."/>
            <person name="Grigoriev I.V."/>
            <person name="Hibbett D.S."/>
        </authorList>
    </citation>
    <scope>NUCLEOTIDE SEQUENCE [LARGE SCALE GENOMIC DNA]</scope>
    <source>
        <strain evidence="5 6">DJM-731 SS1</strain>
    </source>
</reference>
<dbReference type="OrthoDB" id="2213137at2759"/>
<dbReference type="Gene3D" id="1.20.1250.20">
    <property type="entry name" value="MFS general substrate transporter like domains"/>
    <property type="match status" value="2"/>
</dbReference>
<feature type="transmembrane region" description="Helical" evidence="3">
    <location>
        <begin position="12"/>
        <end position="33"/>
    </location>
</feature>
<dbReference type="PANTHER" id="PTHR11360:SF284">
    <property type="entry name" value="EG:103B4.3 PROTEIN-RELATED"/>
    <property type="match status" value="1"/>
</dbReference>
<evidence type="ECO:0000313" key="5">
    <source>
        <dbReference type="EMBL" id="EJT97285.1"/>
    </source>
</evidence>
<feature type="transmembrane region" description="Helical" evidence="3">
    <location>
        <begin position="45"/>
        <end position="67"/>
    </location>
</feature>
<protein>
    <submittedName>
        <fullName evidence="5">MFS general substrate transporter</fullName>
    </submittedName>
</protein>
<feature type="transmembrane region" description="Helical" evidence="3">
    <location>
        <begin position="187"/>
        <end position="211"/>
    </location>
</feature>
<gene>
    <name evidence="5" type="ORF">DACRYDRAFT_111832</name>
</gene>
<dbReference type="InterPro" id="IPR011701">
    <property type="entry name" value="MFS"/>
</dbReference>
<dbReference type="EMBL" id="JH795877">
    <property type="protein sequence ID" value="EJT97285.1"/>
    <property type="molecule type" value="Genomic_DNA"/>
</dbReference>
<dbReference type="GeneID" id="63684356"/>
<keyword evidence="6" id="KW-1185">Reference proteome</keyword>
<keyword evidence="3" id="KW-0472">Membrane</keyword>
<comment type="subcellular location">
    <subcellularLocation>
        <location evidence="1">Membrane</location>
        <topology evidence="1">Multi-pass membrane protein</topology>
    </subcellularLocation>
</comment>
<feature type="transmembrane region" description="Helical" evidence="3">
    <location>
        <begin position="79"/>
        <end position="98"/>
    </location>
</feature>
<evidence type="ECO:0000256" key="3">
    <source>
        <dbReference type="SAM" id="Phobius"/>
    </source>
</evidence>
<dbReference type="OMA" id="ICYARIR"/>
<evidence type="ECO:0000256" key="1">
    <source>
        <dbReference type="ARBA" id="ARBA00004141"/>
    </source>
</evidence>
<keyword evidence="3" id="KW-0812">Transmembrane</keyword>
<dbReference type="GO" id="GO:0016020">
    <property type="term" value="C:membrane"/>
    <property type="evidence" value="ECO:0007669"/>
    <property type="project" value="UniProtKB-SubCell"/>
</dbReference>
<name>M5FNE1_DACPD</name>
<dbReference type="PROSITE" id="PS50850">
    <property type="entry name" value="MFS"/>
    <property type="match status" value="1"/>
</dbReference>
<feature type="transmembrane region" description="Helical" evidence="3">
    <location>
        <begin position="217"/>
        <end position="243"/>
    </location>
</feature>
<comment type="similarity">
    <text evidence="2">Belongs to the major facilitator superfamily. Monocarboxylate porter (TC 2.A.1.13) family.</text>
</comment>